<gene>
    <name evidence="2" type="ORF">V6N12_013022</name>
</gene>
<protein>
    <submittedName>
        <fullName evidence="2">Uncharacterized protein</fullName>
    </submittedName>
</protein>
<feature type="compositionally biased region" description="Basic and acidic residues" evidence="1">
    <location>
        <begin position="86"/>
        <end position="102"/>
    </location>
</feature>
<evidence type="ECO:0000256" key="1">
    <source>
        <dbReference type="SAM" id="MobiDB-lite"/>
    </source>
</evidence>
<accession>A0ABR2EGH4</accession>
<organism evidence="2 3">
    <name type="scientific">Hibiscus sabdariffa</name>
    <name type="common">roselle</name>
    <dbReference type="NCBI Taxonomy" id="183260"/>
    <lineage>
        <taxon>Eukaryota</taxon>
        <taxon>Viridiplantae</taxon>
        <taxon>Streptophyta</taxon>
        <taxon>Embryophyta</taxon>
        <taxon>Tracheophyta</taxon>
        <taxon>Spermatophyta</taxon>
        <taxon>Magnoliopsida</taxon>
        <taxon>eudicotyledons</taxon>
        <taxon>Gunneridae</taxon>
        <taxon>Pentapetalae</taxon>
        <taxon>rosids</taxon>
        <taxon>malvids</taxon>
        <taxon>Malvales</taxon>
        <taxon>Malvaceae</taxon>
        <taxon>Malvoideae</taxon>
        <taxon>Hibiscus</taxon>
    </lineage>
</organism>
<dbReference type="EMBL" id="JBBPBM010000014">
    <property type="protein sequence ID" value="KAK8560222.1"/>
    <property type="molecule type" value="Genomic_DNA"/>
</dbReference>
<evidence type="ECO:0000313" key="3">
    <source>
        <dbReference type="Proteomes" id="UP001472677"/>
    </source>
</evidence>
<feature type="compositionally biased region" description="Basic and acidic residues" evidence="1">
    <location>
        <begin position="63"/>
        <end position="77"/>
    </location>
</feature>
<comment type="caution">
    <text evidence="2">The sequence shown here is derived from an EMBL/GenBank/DDBJ whole genome shotgun (WGS) entry which is preliminary data.</text>
</comment>
<proteinExistence type="predicted"/>
<reference evidence="2 3" key="1">
    <citation type="journal article" date="2024" name="G3 (Bethesda)">
        <title>Genome assembly of Hibiscus sabdariffa L. provides insights into metabolisms of medicinal natural products.</title>
        <authorList>
            <person name="Kim T."/>
        </authorList>
    </citation>
    <scope>NUCLEOTIDE SEQUENCE [LARGE SCALE GENOMIC DNA]</scope>
    <source>
        <strain evidence="2">TK-2024</strain>
        <tissue evidence="2">Old leaves</tissue>
    </source>
</reference>
<feature type="region of interest" description="Disordered" evidence="1">
    <location>
        <begin position="1"/>
        <end position="34"/>
    </location>
</feature>
<feature type="compositionally biased region" description="Basic and acidic residues" evidence="1">
    <location>
        <begin position="24"/>
        <end position="34"/>
    </location>
</feature>
<evidence type="ECO:0000313" key="2">
    <source>
        <dbReference type="EMBL" id="KAK8560222.1"/>
    </source>
</evidence>
<dbReference type="Proteomes" id="UP001472677">
    <property type="component" value="Unassembled WGS sequence"/>
</dbReference>
<keyword evidence="3" id="KW-1185">Reference proteome</keyword>
<feature type="region of interest" description="Disordered" evidence="1">
    <location>
        <begin position="56"/>
        <end position="108"/>
    </location>
</feature>
<sequence length="108" mass="12007">MDKKGSGIGRPNEHFNIGAGSQKPIDKGDDRIDNGRHGVVSVFVENLPEELVFTDGTSYPLKNKGDKDKLKGEKVEELESISNSKSEGKKSSAMENDRERMRVSFLRL</sequence>
<name>A0ABR2EGH4_9ROSI</name>